<dbReference type="Proteomes" id="UP001234178">
    <property type="component" value="Unassembled WGS sequence"/>
</dbReference>
<reference evidence="1 2" key="1">
    <citation type="journal article" date="2023" name="Nucleic Acids Res.">
        <title>The hologenome of Daphnia magna reveals possible DNA methylation and microbiome-mediated evolution of the host genome.</title>
        <authorList>
            <person name="Chaturvedi A."/>
            <person name="Li X."/>
            <person name="Dhandapani V."/>
            <person name="Marshall H."/>
            <person name="Kissane S."/>
            <person name="Cuenca-Cambronero M."/>
            <person name="Asole G."/>
            <person name="Calvet F."/>
            <person name="Ruiz-Romero M."/>
            <person name="Marangio P."/>
            <person name="Guigo R."/>
            <person name="Rago D."/>
            <person name="Mirbahai L."/>
            <person name="Eastwood N."/>
            <person name="Colbourne J.K."/>
            <person name="Zhou J."/>
            <person name="Mallon E."/>
            <person name="Orsini L."/>
        </authorList>
    </citation>
    <scope>NUCLEOTIDE SEQUENCE [LARGE SCALE GENOMIC DNA]</scope>
    <source>
        <strain evidence="1">LRV0_1</strain>
    </source>
</reference>
<proteinExistence type="predicted"/>
<gene>
    <name evidence="1" type="ORF">OUZ56_032876</name>
</gene>
<keyword evidence="2" id="KW-1185">Reference proteome</keyword>
<dbReference type="EMBL" id="JAOYFB010000042">
    <property type="protein sequence ID" value="KAK4045339.1"/>
    <property type="molecule type" value="Genomic_DNA"/>
</dbReference>
<name>A0ABR0B9S1_9CRUS</name>
<organism evidence="1 2">
    <name type="scientific">Daphnia magna</name>
    <dbReference type="NCBI Taxonomy" id="35525"/>
    <lineage>
        <taxon>Eukaryota</taxon>
        <taxon>Metazoa</taxon>
        <taxon>Ecdysozoa</taxon>
        <taxon>Arthropoda</taxon>
        <taxon>Crustacea</taxon>
        <taxon>Branchiopoda</taxon>
        <taxon>Diplostraca</taxon>
        <taxon>Cladocera</taxon>
        <taxon>Anomopoda</taxon>
        <taxon>Daphniidae</taxon>
        <taxon>Daphnia</taxon>
    </lineage>
</organism>
<comment type="caution">
    <text evidence="1">The sequence shown here is derived from an EMBL/GenBank/DDBJ whole genome shotgun (WGS) entry which is preliminary data.</text>
</comment>
<evidence type="ECO:0000313" key="1">
    <source>
        <dbReference type="EMBL" id="KAK4045339.1"/>
    </source>
</evidence>
<sequence>MNRKIDKKSFILPNFFGMAVDGNMKMSRRLNHLDFQAITRVLALAISEHTIAPTKDCLNWVVSKLFDTYGKAIMADPNNEDVSVRIQLTSLQLRFRRERQKAGVKLSGKGGRPRKQLTHIYNPGVFGQEEEVDMVSYLANVQVLIEQHKTSGNAIALKTLTDLTFSDALSSPQSSVPRLCDEIDRILGVNYCMRIRESWMAIVPKIITLAKSSSSASVIKVLRYYASLKNFETCFGWCKATILTLLFMQTEMLKLSLDDEDIHYGSVSIFTNALDAIHEEQE</sequence>
<protein>
    <submittedName>
        <fullName evidence="1">Uncharacterized protein</fullName>
    </submittedName>
</protein>
<accession>A0ABR0B9S1</accession>
<evidence type="ECO:0000313" key="2">
    <source>
        <dbReference type="Proteomes" id="UP001234178"/>
    </source>
</evidence>